<comment type="caution">
    <text evidence="1">The sequence shown here is derived from an EMBL/GenBank/DDBJ whole genome shotgun (WGS) entry which is preliminary data.</text>
</comment>
<organism evidence="1 2">
    <name type="scientific">Cucumis melo var. makuwa</name>
    <name type="common">Oriental melon</name>
    <dbReference type="NCBI Taxonomy" id="1194695"/>
    <lineage>
        <taxon>Eukaryota</taxon>
        <taxon>Viridiplantae</taxon>
        <taxon>Streptophyta</taxon>
        <taxon>Embryophyta</taxon>
        <taxon>Tracheophyta</taxon>
        <taxon>Spermatophyta</taxon>
        <taxon>Magnoliopsida</taxon>
        <taxon>eudicotyledons</taxon>
        <taxon>Gunneridae</taxon>
        <taxon>Pentapetalae</taxon>
        <taxon>rosids</taxon>
        <taxon>fabids</taxon>
        <taxon>Cucurbitales</taxon>
        <taxon>Cucurbitaceae</taxon>
        <taxon>Benincaseae</taxon>
        <taxon>Cucumis</taxon>
    </lineage>
</organism>
<accession>A0A5D3DSB0</accession>
<dbReference type="Proteomes" id="UP000321947">
    <property type="component" value="Unassembled WGS sequence"/>
</dbReference>
<dbReference type="SUPFAM" id="SSF56219">
    <property type="entry name" value="DNase I-like"/>
    <property type="match status" value="1"/>
</dbReference>
<proteinExistence type="predicted"/>
<dbReference type="AlphaFoldDB" id="A0A5D3DSB0"/>
<dbReference type="InterPro" id="IPR036691">
    <property type="entry name" value="Endo/exonu/phosph_ase_sf"/>
</dbReference>
<gene>
    <name evidence="1" type="ORF">E5676_scaffold313G003070</name>
</gene>
<dbReference type="EMBL" id="SSTD01003373">
    <property type="protein sequence ID" value="TYK26657.1"/>
    <property type="molecule type" value="Genomic_DNA"/>
</dbReference>
<dbReference type="Gene3D" id="3.60.10.10">
    <property type="entry name" value="Endonuclease/exonuclease/phosphatase"/>
    <property type="match status" value="1"/>
</dbReference>
<sequence length="157" mass="17031">MKVIMPNSFGSLLEVGDADKWALSIIEGSPPPLQVDEGTDILSGMKSKAVVDFLGSSSVGFCCLLETRVREGTLTDLLFGVCVEVFCVYASNSNIERRLLWRRLVEITSAWSRPGVVMGDFNAIRVHSEAFGGSPIQGEMEDFDLAISDADLVEPSV</sequence>
<evidence type="ECO:0000313" key="1">
    <source>
        <dbReference type="EMBL" id="TYK26657.1"/>
    </source>
</evidence>
<reference evidence="1 2" key="1">
    <citation type="submission" date="2019-08" db="EMBL/GenBank/DDBJ databases">
        <title>Draft genome sequences of two oriental melons (Cucumis melo L. var makuwa).</title>
        <authorList>
            <person name="Kwon S.-Y."/>
        </authorList>
    </citation>
    <scope>NUCLEOTIDE SEQUENCE [LARGE SCALE GENOMIC DNA]</scope>
    <source>
        <strain evidence="2">cv. Chang Bougi</strain>
        <tissue evidence="1">Leaf</tissue>
    </source>
</reference>
<evidence type="ECO:0000313" key="2">
    <source>
        <dbReference type="Proteomes" id="UP000321947"/>
    </source>
</evidence>
<evidence type="ECO:0008006" key="3">
    <source>
        <dbReference type="Google" id="ProtNLM"/>
    </source>
</evidence>
<name>A0A5D3DSB0_CUCMM</name>
<protein>
    <recommendedName>
        <fullName evidence="3">Reverse transcriptase</fullName>
    </recommendedName>
</protein>